<proteinExistence type="predicted"/>
<comment type="caution">
    <text evidence="2">The sequence shown here is derived from an EMBL/GenBank/DDBJ whole genome shotgun (WGS) entry which is preliminary data.</text>
</comment>
<dbReference type="EMBL" id="BAAALS010000003">
    <property type="protein sequence ID" value="GAA1740430.1"/>
    <property type="molecule type" value="Genomic_DNA"/>
</dbReference>
<protein>
    <submittedName>
        <fullName evidence="2">Uncharacterized protein</fullName>
    </submittedName>
</protein>
<organism evidence="2 3">
    <name type="scientific">Luedemannella helvata</name>
    <dbReference type="NCBI Taxonomy" id="349315"/>
    <lineage>
        <taxon>Bacteria</taxon>
        <taxon>Bacillati</taxon>
        <taxon>Actinomycetota</taxon>
        <taxon>Actinomycetes</taxon>
        <taxon>Micromonosporales</taxon>
        <taxon>Micromonosporaceae</taxon>
        <taxon>Luedemannella</taxon>
    </lineage>
</organism>
<name>A0ABN2JVN3_9ACTN</name>
<gene>
    <name evidence="2" type="ORF">GCM10009681_09140</name>
</gene>
<sequence length="104" mass="11186">MSEYRIGSVNATNIQMGDHNTQTNTTVSTDDELTKLAATIDQHAALLPDPAAAHRALEALRVACTARPHDQNRLTRAAVALCATTAAAPPLRDEVTRLVNRITQ</sequence>
<dbReference type="Proteomes" id="UP001500655">
    <property type="component" value="Unassembled WGS sequence"/>
</dbReference>
<evidence type="ECO:0000313" key="3">
    <source>
        <dbReference type="Proteomes" id="UP001500655"/>
    </source>
</evidence>
<feature type="region of interest" description="Disordered" evidence="1">
    <location>
        <begin position="1"/>
        <end position="26"/>
    </location>
</feature>
<dbReference type="RefSeq" id="WP_344077135.1">
    <property type="nucleotide sequence ID" value="NZ_BAAALS010000003.1"/>
</dbReference>
<evidence type="ECO:0000313" key="2">
    <source>
        <dbReference type="EMBL" id="GAA1740430.1"/>
    </source>
</evidence>
<feature type="compositionally biased region" description="Polar residues" evidence="1">
    <location>
        <begin position="9"/>
        <end position="26"/>
    </location>
</feature>
<accession>A0ABN2JVN3</accession>
<keyword evidence="3" id="KW-1185">Reference proteome</keyword>
<evidence type="ECO:0000256" key="1">
    <source>
        <dbReference type="SAM" id="MobiDB-lite"/>
    </source>
</evidence>
<reference evidence="2 3" key="1">
    <citation type="journal article" date="2019" name="Int. J. Syst. Evol. Microbiol.">
        <title>The Global Catalogue of Microorganisms (GCM) 10K type strain sequencing project: providing services to taxonomists for standard genome sequencing and annotation.</title>
        <authorList>
            <consortium name="The Broad Institute Genomics Platform"/>
            <consortium name="The Broad Institute Genome Sequencing Center for Infectious Disease"/>
            <person name="Wu L."/>
            <person name="Ma J."/>
        </authorList>
    </citation>
    <scope>NUCLEOTIDE SEQUENCE [LARGE SCALE GENOMIC DNA]</scope>
    <source>
        <strain evidence="2 3">JCM 13249</strain>
    </source>
</reference>